<organism evidence="4">
    <name type="scientific">Chrysotila carterae</name>
    <name type="common">Marine alga</name>
    <name type="synonym">Syracosphaera carterae</name>
    <dbReference type="NCBI Taxonomy" id="13221"/>
    <lineage>
        <taxon>Eukaryota</taxon>
        <taxon>Haptista</taxon>
        <taxon>Haptophyta</taxon>
        <taxon>Prymnesiophyceae</taxon>
        <taxon>Isochrysidales</taxon>
        <taxon>Isochrysidaceae</taxon>
        <taxon>Chrysotila</taxon>
    </lineage>
</organism>
<dbReference type="PANTHER" id="PTHR46093:SF18">
    <property type="entry name" value="FIBRONECTIN TYPE-III DOMAIN-CONTAINING PROTEIN"/>
    <property type="match status" value="1"/>
</dbReference>
<name>A0A7S4EVY1_CHRCT</name>
<evidence type="ECO:0000256" key="2">
    <source>
        <dbReference type="ARBA" id="ARBA00022737"/>
    </source>
</evidence>
<dbReference type="PANTHER" id="PTHR46093">
    <property type="entry name" value="ACYL-COA-BINDING DOMAIN-CONTAINING PROTEIN 5"/>
    <property type="match status" value="1"/>
</dbReference>
<gene>
    <name evidence="4" type="ORF">PCAR00345_LOCUS8219</name>
</gene>
<dbReference type="EMBL" id="HBIZ01013541">
    <property type="protein sequence ID" value="CAE0755631.1"/>
    <property type="molecule type" value="Transcribed_RNA"/>
</dbReference>
<dbReference type="InterPro" id="IPR015915">
    <property type="entry name" value="Kelch-typ_b-propeller"/>
</dbReference>
<accession>A0A7S4EVY1</accession>
<dbReference type="AlphaFoldDB" id="A0A7S4EVY1"/>
<dbReference type="Pfam" id="PF24681">
    <property type="entry name" value="Kelch_KLHDC2_KLHL20_DRC7"/>
    <property type="match status" value="2"/>
</dbReference>
<dbReference type="SUPFAM" id="SSF50965">
    <property type="entry name" value="Galactose oxidase, central domain"/>
    <property type="match status" value="1"/>
</dbReference>
<evidence type="ECO:0000256" key="3">
    <source>
        <dbReference type="SAM" id="MobiDB-lite"/>
    </source>
</evidence>
<dbReference type="InterPro" id="IPR006652">
    <property type="entry name" value="Kelch_1"/>
</dbReference>
<dbReference type="Gene3D" id="2.120.10.80">
    <property type="entry name" value="Kelch-type beta propeller"/>
    <property type="match status" value="2"/>
</dbReference>
<evidence type="ECO:0000313" key="4">
    <source>
        <dbReference type="EMBL" id="CAE0755631.1"/>
    </source>
</evidence>
<protein>
    <submittedName>
        <fullName evidence="4">Uncharacterized protein</fullName>
    </submittedName>
</protein>
<feature type="region of interest" description="Disordered" evidence="3">
    <location>
        <begin position="309"/>
        <end position="338"/>
    </location>
</feature>
<proteinExistence type="predicted"/>
<dbReference type="SMART" id="SM00612">
    <property type="entry name" value="Kelch"/>
    <property type="match status" value="3"/>
</dbReference>
<keyword evidence="1" id="KW-0880">Kelch repeat</keyword>
<keyword evidence="2" id="KW-0677">Repeat</keyword>
<sequence>MGDAGLMWSPQFNYENGEPSHLLPGNRTFRRRARVAHSLRVSDAFFTSICTAHEVTRFTYKSSTCRMLAQCSTLLILANCFSTSAAARPVWREVTANGSWPQPRYSHTAAMSPSGEVLMFGGNMYDPTNDLYVFDLVRSEWSKVKAQGTPPAKRYGHTATVTSDGRMIVVGGFDGKHFLNDVHELSHVNGTYSWRSVPALGCAPSARDGHTATLAEGNRTLLIVGGFDGMRQLDDVHSLDLQSFEWRQLHCEQAKGERPAPRCLHAALPMDGGALLFGGYAVVDDESGDGDDVWFSDLWRLRLLQSEDMDSGDTQSEDLQGTGSDGTGSHGTGVASSAQSGGALQVVWERVEAVGASPPPLSGHALAADSRGRVWLFGGYAHGAFKNDLHVLSPRDADARSNATFEWQSVRPSGKAPSPRHKHTMVAGNDGRLLLFGGHDFTVTRGFFELDTSVVGAEASAAVAHRVQDAQSKFVIGLARVVALALLTFGLSSQQPLLVRMGVALLAMTDAHRLRSVLRPLWQRFPARSRSALLERGTSDAQLRLPLPAQPLK</sequence>
<reference evidence="4" key="1">
    <citation type="submission" date="2021-01" db="EMBL/GenBank/DDBJ databases">
        <authorList>
            <person name="Corre E."/>
            <person name="Pelletier E."/>
            <person name="Niang G."/>
            <person name="Scheremetjew M."/>
            <person name="Finn R."/>
            <person name="Kale V."/>
            <person name="Holt S."/>
            <person name="Cochrane G."/>
            <person name="Meng A."/>
            <person name="Brown T."/>
            <person name="Cohen L."/>
        </authorList>
    </citation>
    <scope>NUCLEOTIDE SEQUENCE</scope>
    <source>
        <strain evidence="4">CCMP645</strain>
    </source>
</reference>
<dbReference type="InterPro" id="IPR011043">
    <property type="entry name" value="Gal_Oxase/kelch_b-propeller"/>
</dbReference>
<evidence type="ECO:0000256" key="1">
    <source>
        <dbReference type="ARBA" id="ARBA00022441"/>
    </source>
</evidence>